<name>A0AAX0VIB1_MICLU</name>
<feature type="chain" id="PRO_5043320409" description="ATP/GTP-binding protein" evidence="2">
    <location>
        <begin position="22"/>
        <end position="306"/>
    </location>
</feature>
<organism evidence="3 4">
    <name type="scientific">Micrococcus luteus</name>
    <name type="common">Micrococcus lysodeikticus</name>
    <dbReference type="NCBI Taxonomy" id="1270"/>
    <lineage>
        <taxon>Bacteria</taxon>
        <taxon>Bacillati</taxon>
        <taxon>Actinomycetota</taxon>
        <taxon>Actinomycetes</taxon>
        <taxon>Micrococcales</taxon>
        <taxon>Micrococcaceae</taxon>
        <taxon>Micrococcus</taxon>
    </lineage>
</organism>
<comment type="caution">
    <text evidence="3">The sequence shown here is derived from an EMBL/GenBank/DDBJ whole genome shotgun (WGS) entry which is preliminary data.</text>
</comment>
<evidence type="ECO:0000313" key="3">
    <source>
        <dbReference type="EMBL" id="PKZ80687.1"/>
    </source>
</evidence>
<evidence type="ECO:0000256" key="1">
    <source>
        <dbReference type="SAM" id="MobiDB-lite"/>
    </source>
</evidence>
<dbReference type="AlphaFoldDB" id="A0AAX0VIB1"/>
<gene>
    <name evidence="3" type="ORF">CYJ95_10700</name>
</gene>
<dbReference type="Proteomes" id="UP000234847">
    <property type="component" value="Unassembled WGS sequence"/>
</dbReference>
<feature type="signal peptide" evidence="2">
    <location>
        <begin position="1"/>
        <end position="21"/>
    </location>
</feature>
<evidence type="ECO:0008006" key="5">
    <source>
        <dbReference type="Google" id="ProtNLM"/>
    </source>
</evidence>
<reference evidence="3 4" key="1">
    <citation type="submission" date="2017-12" db="EMBL/GenBank/DDBJ databases">
        <title>Phylogenetic diversity of female urinary microbiome.</title>
        <authorList>
            <person name="Thomas-White K."/>
            <person name="Wolfe A.J."/>
        </authorList>
    </citation>
    <scope>NUCLEOTIDE SEQUENCE [LARGE SCALE GENOMIC DNA]</scope>
    <source>
        <strain evidence="3 4">UMB0038</strain>
    </source>
</reference>
<evidence type="ECO:0000256" key="2">
    <source>
        <dbReference type="SAM" id="SignalP"/>
    </source>
</evidence>
<protein>
    <recommendedName>
        <fullName evidence="5">ATP/GTP-binding protein</fullName>
    </recommendedName>
</protein>
<dbReference type="EMBL" id="PKJT01000014">
    <property type="protein sequence ID" value="PKZ80687.1"/>
    <property type="molecule type" value="Genomic_DNA"/>
</dbReference>
<evidence type="ECO:0000313" key="4">
    <source>
        <dbReference type="Proteomes" id="UP000234847"/>
    </source>
</evidence>
<feature type="region of interest" description="Disordered" evidence="1">
    <location>
        <begin position="42"/>
        <end position="67"/>
    </location>
</feature>
<sequence>MVLGAFALGASAVAVAPVAVAETTGGGRCQIGTCIVEAETPGAPGTATQPVVGNGAEPGGDNGSTPPKEVNFCEVNEPLPGDSIPYRCDVNYDPVRDCVWTTLSPQPAPPEGEDPTRGAWEECIPANTTLGQQNEIRWMVSSGSGTTTPAQAAVEVVEQMQLKGIEIGMVPFPKDQQGVGAVGLPAWMWVANPGDAQAWGPYSVTRTVDGVSVQATARPLEVTWDMGNGDSVVCTTAGTPYDESYGRQESPDCGYTWEKMGDYRVSAITTWSVEWTAGGESGVLETVTRSAQDVKIGEFQALNVRP</sequence>
<proteinExistence type="predicted"/>
<keyword evidence="2" id="KW-0732">Signal</keyword>
<accession>A0AAX0VIB1</accession>